<dbReference type="PANTHER" id="PTHR46704">
    <property type="entry name" value="CXC DOMAIN-CONTAINING PROTEIN-RELATED"/>
    <property type="match status" value="1"/>
</dbReference>
<name>A0A6S7HDU4_PARCT</name>
<gene>
    <name evidence="1" type="ORF">PACLA_8A065699</name>
</gene>
<dbReference type="OrthoDB" id="5982392at2759"/>
<dbReference type="PANTHER" id="PTHR46704:SF1">
    <property type="entry name" value="TELOMERE LENGTH REGULATION PROTEIN TEL2 HOMOLOG"/>
    <property type="match status" value="1"/>
</dbReference>
<dbReference type="EMBL" id="CACRXK020002427">
    <property type="protein sequence ID" value="CAB3994260.1"/>
    <property type="molecule type" value="Genomic_DNA"/>
</dbReference>
<sequence length="160" mass="17718">MPSFDGDAHKIDILWAMSFRFKKSAPGWQGMMHLLHKDCDHPGQSNVVFLPMIDMYPGDKSCIFSTLEYLCNLANGHKTTAVVTFDQPLNWKASEIKHEVPGDSQTRCVVLLRGSCHTLMNLLGAIGTLMDGSGIKEILGNIYGENAVQHIMTGKAVQRQ</sequence>
<evidence type="ECO:0000313" key="2">
    <source>
        <dbReference type="Proteomes" id="UP001152795"/>
    </source>
</evidence>
<dbReference type="Proteomes" id="UP001152795">
    <property type="component" value="Unassembled WGS sequence"/>
</dbReference>
<evidence type="ECO:0000313" key="1">
    <source>
        <dbReference type="EMBL" id="CAB3994260.1"/>
    </source>
</evidence>
<organism evidence="1 2">
    <name type="scientific">Paramuricea clavata</name>
    <name type="common">Red gorgonian</name>
    <name type="synonym">Violescent sea-whip</name>
    <dbReference type="NCBI Taxonomy" id="317549"/>
    <lineage>
        <taxon>Eukaryota</taxon>
        <taxon>Metazoa</taxon>
        <taxon>Cnidaria</taxon>
        <taxon>Anthozoa</taxon>
        <taxon>Octocorallia</taxon>
        <taxon>Malacalcyonacea</taxon>
        <taxon>Plexauridae</taxon>
        <taxon>Paramuricea</taxon>
    </lineage>
</organism>
<accession>A0A6S7HDU4</accession>
<proteinExistence type="predicted"/>
<keyword evidence="2" id="KW-1185">Reference proteome</keyword>
<comment type="caution">
    <text evidence="1">The sequence shown here is derived from an EMBL/GenBank/DDBJ whole genome shotgun (WGS) entry which is preliminary data.</text>
</comment>
<dbReference type="AlphaFoldDB" id="A0A6S7HDU4"/>
<protein>
    <submittedName>
        <fullName evidence="1">Uncharacterized protein</fullName>
    </submittedName>
</protein>
<reference evidence="1" key="1">
    <citation type="submission" date="2020-04" db="EMBL/GenBank/DDBJ databases">
        <authorList>
            <person name="Alioto T."/>
            <person name="Alioto T."/>
            <person name="Gomez Garrido J."/>
        </authorList>
    </citation>
    <scope>NUCLEOTIDE SEQUENCE</scope>
    <source>
        <strain evidence="1">A484AB</strain>
    </source>
</reference>